<accession>T1ALS0</accession>
<proteinExistence type="inferred from homology"/>
<evidence type="ECO:0000313" key="7">
    <source>
        <dbReference type="EMBL" id="EQD41659.1"/>
    </source>
</evidence>
<evidence type="ECO:0000256" key="1">
    <source>
        <dbReference type="ARBA" id="ARBA00004141"/>
    </source>
</evidence>
<sequence>MAHRRLSDLKACHGGETLMASTSAQVVHADGRVELADSAHAAIADSRFYNRDLAPVPISKRTWNTYNYAALWVGMAHCIPTYLLASGFIALGMAWWQAIGLVAIGNLIVLVPMLLNSHAGTRYGIPFPVLARAAYGVRDRTSQPSHVPWWPVGGSGSRVGSVVERSSSC</sequence>
<comment type="similarity">
    <text evidence="2">Belongs to the purine-cytosine permease (2.A.39) family.</text>
</comment>
<dbReference type="PANTHER" id="PTHR30618:SF0">
    <property type="entry name" value="PURINE-URACIL PERMEASE NCS1"/>
    <property type="match status" value="1"/>
</dbReference>
<comment type="subcellular location">
    <subcellularLocation>
        <location evidence="1">Membrane</location>
        <topology evidence="1">Multi-pass membrane protein</topology>
    </subcellularLocation>
</comment>
<feature type="transmembrane region" description="Helical" evidence="6">
    <location>
        <begin position="95"/>
        <end position="115"/>
    </location>
</feature>
<dbReference type="GO" id="GO:0005886">
    <property type="term" value="C:plasma membrane"/>
    <property type="evidence" value="ECO:0007669"/>
    <property type="project" value="TreeGrafter"/>
</dbReference>
<dbReference type="InterPro" id="IPR001248">
    <property type="entry name" value="Pur-cyt_permease"/>
</dbReference>
<reference evidence="7" key="2">
    <citation type="journal article" date="2014" name="ISME J.">
        <title>Microbial stratification in low pH oxic and suboxic macroscopic growths along an acid mine drainage.</title>
        <authorList>
            <person name="Mendez-Garcia C."/>
            <person name="Mesa V."/>
            <person name="Sprenger R.R."/>
            <person name="Richter M."/>
            <person name="Diez M.S."/>
            <person name="Solano J."/>
            <person name="Bargiela R."/>
            <person name="Golyshina O.V."/>
            <person name="Manteca A."/>
            <person name="Ramos J.L."/>
            <person name="Gallego J.R."/>
            <person name="Llorente I."/>
            <person name="Martins Dos Santos V.A."/>
            <person name="Jensen O.N."/>
            <person name="Pelaez A.I."/>
            <person name="Sanchez J."/>
            <person name="Ferrer M."/>
        </authorList>
    </citation>
    <scope>NUCLEOTIDE SEQUENCE</scope>
</reference>
<reference evidence="7" key="1">
    <citation type="submission" date="2013-08" db="EMBL/GenBank/DDBJ databases">
        <authorList>
            <person name="Mendez C."/>
            <person name="Richter M."/>
            <person name="Ferrer M."/>
            <person name="Sanchez J."/>
        </authorList>
    </citation>
    <scope>NUCLEOTIDE SEQUENCE</scope>
</reference>
<evidence type="ECO:0000256" key="6">
    <source>
        <dbReference type="SAM" id="Phobius"/>
    </source>
</evidence>
<protein>
    <submittedName>
        <fullName evidence="7">Permease for cytosine/purines, uracil, thiamine, allantoin</fullName>
    </submittedName>
</protein>
<dbReference type="EMBL" id="AUZY01009562">
    <property type="protein sequence ID" value="EQD41659.1"/>
    <property type="molecule type" value="Genomic_DNA"/>
</dbReference>
<name>T1ALS0_9ZZZZ</name>
<evidence type="ECO:0000256" key="2">
    <source>
        <dbReference type="ARBA" id="ARBA00008974"/>
    </source>
</evidence>
<dbReference type="GO" id="GO:0015205">
    <property type="term" value="F:nucleobase transmembrane transporter activity"/>
    <property type="evidence" value="ECO:0007669"/>
    <property type="project" value="TreeGrafter"/>
</dbReference>
<evidence type="ECO:0000256" key="3">
    <source>
        <dbReference type="ARBA" id="ARBA00022692"/>
    </source>
</evidence>
<organism evidence="7">
    <name type="scientific">mine drainage metagenome</name>
    <dbReference type="NCBI Taxonomy" id="410659"/>
    <lineage>
        <taxon>unclassified sequences</taxon>
        <taxon>metagenomes</taxon>
        <taxon>ecological metagenomes</taxon>
    </lineage>
</organism>
<comment type="caution">
    <text evidence="7">The sequence shown here is derived from an EMBL/GenBank/DDBJ whole genome shotgun (WGS) entry which is preliminary data.</text>
</comment>
<dbReference type="InterPro" id="IPR045225">
    <property type="entry name" value="Uracil/uridine/allantoin_perm"/>
</dbReference>
<evidence type="ECO:0000256" key="4">
    <source>
        <dbReference type="ARBA" id="ARBA00022989"/>
    </source>
</evidence>
<dbReference type="AlphaFoldDB" id="T1ALS0"/>
<dbReference type="PANTHER" id="PTHR30618">
    <property type="entry name" value="NCS1 FAMILY PURINE/PYRIMIDINE TRANSPORTER"/>
    <property type="match status" value="1"/>
</dbReference>
<keyword evidence="4 6" id="KW-1133">Transmembrane helix</keyword>
<evidence type="ECO:0000256" key="5">
    <source>
        <dbReference type="ARBA" id="ARBA00023136"/>
    </source>
</evidence>
<feature type="transmembrane region" description="Helical" evidence="6">
    <location>
        <begin position="68"/>
        <end position="89"/>
    </location>
</feature>
<keyword evidence="3 6" id="KW-0812">Transmembrane</keyword>
<keyword evidence="5 6" id="KW-0472">Membrane</keyword>
<dbReference type="Pfam" id="PF02133">
    <property type="entry name" value="Transp_cyt_pur"/>
    <property type="match status" value="1"/>
</dbReference>
<dbReference type="Gene3D" id="1.10.4160.10">
    <property type="entry name" value="Hydantoin permease"/>
    <property type="match status" value="1"/>
</dbReference>
<gene>
    <name evidence="7" type="ORF">B1B_14433</name>
</gene>